<evidence type="ECO:0000256" key="10">
    <source>
        <dbReference type="ARBA" id="ARBA00022801"/>
    </source>
</evidence>
<dbReference type="PANTHER" id="PTHR16631:SF17">
    <property type="entry name" value="GLUCAN ENDO-1,3-BETA-GLUCOSIDASE BTGC"/>
    <property type="match status" value="1"/>
</dbReference>
<comment type="caution">
    <text evidence="22">The sequence shown here is derived from an EMBL/GenBank/DDBJ whole genome shotgun (WGS) entry which is preliminary data.</text>
</comment>
<keyword evidence="7" id="KW-0134">Cell wall</keyword>
<keyword evidence="21" id="KW-1133">Transmembrane helix</keyword>
<evidence type="ECO:0000256" key="21">
    <source>
        <dbReference type="SAM" id="Phobius"/>
    </source>
</evidence>
<evidence type="ECO:0000256" key="15">
    <source>
        <dbReference type="ARBA" id="ARBA00023326"/>
    </source>
</evidence>
<dbReference type="Gene3D" id="3.20.20.80">
    <property type="entry name" value="Glycosidases"/>
    <property type="match status" value="2"/>
</dbReference>
<name>A0A9P7VVY2_9AGAR</name>
<keyword evidence="10 22" id="KW-0378">Hydrolase</keyword>
<comment type="similarity">
    <text evidence="4 19">Belongs to the glycosyl hydrolase 17 family.</text>
</comment>
<keyword evidence="13" id="KW-0119">Carbohydrate metabolism</keyword>
<evidence type="ECO:0000256" key="9">
    <source>
        <dbReference type="ARBA" id="ARBA00022729"/>
    </source>
</evidence>
<evidence type="ECO:0000256" key="1">
    <source>
        <dbReference type="ARBA" id="ARBA00000382"/>
    </source>
</evidence>
<organism evidence="22 23">
    <name type="scientific">Guyanagaster necrorhizus</name>
    <dbReference type="NCBI Taxonomy" id="856835"/>
    <lineage>
        <taxon>Eukaryota</taxon>
        <taxon>Fungi</taxon>
        <taxon>Dikarya</taxon>
        <taxon>Basidiomycota</taxon>
        <taxon>Agaricomycotina</taxon>
        <taxon>Agaricomycetes</taxon>
        <taxon>Agaricomycetidae</taxon>
        <taxon>Agaricales</taxon>
        <taxon>Marasmiineae</taxon>
        <taxon>Physalacriaceae</taxon>
        <taxon>Guyanagaster</taxon>
    </lineage>
</organism>
<dbReference type="GO" id="GO:0000272">
    <property type="term" value="P:polysaccharide catabolic process"/>
    <property type="evidence" value="ECO:0007669"/>
    <property type="project" value="UniProtKB-KW"/>
</dbReference>
<evidence type="ECO:0000256" key="18">
    <source>
        <dbReference type="ARBA" id="ARBA00043078"/>
    </source>
</evidence>
<evidence type="ECO:0000256" key="6">
    <source>
        <dbReference type="ARBA" id="ARBA00022475"/>
    </source>
</evidence>
<dbReference type="GO" id="GO:0071555">
    <property type="term" value="P:cell wall organization"/>
    <property type="evidence" value="ECO:0007669"/>
    <property type="project" value="UniProtKB-KW"/>
</dbReference>
<feature type="region of interest" description="Disordered" evidence="20">
    <location>
        <begin position="45"/>
        <end position="73"/>
    </location>
</feature>
<keyword evidence="9" id="KW-0732">Signal</keyword>
<keyword evidence="23" id="KW-1185">Reference proteome</keyword>
<evidence type="ECO:0000256" key="8">
    <source>
        <dbReference type="ARBA" id="ARBA00022525"/>
    </source>
</evidence>
<evidence type="ECO:0000256" key="5">
    <source>
        <dbReference type="ARBA" id="ARBA00012780"/>
    </source>
</evidence>
<evidence type="ECO:0000256" key="20">
    <source>
        <dbReference type="SAM" id="MobiDB-lite"/>
    </source>
</evidence>
<dbReference type="OrthoDB" id="68336at2759"/>
<dbReference type="Proteomes" id="UP000812287">
    <property type="component" value="Unassembled WGS sequence"/>
</dbReference>
<keyword evidence="8" id="KW-0964">Secreted</keyword>
<dbReference type="AlphaFoldDB" id="A0A9P7VVY2"/>
<dbReference type="InterPro" id="IPR050732">
    <property type="entry name" value="Beta-glucan_modifiers"/>
</dbReference>
<proteinExistence type="inferred from homology"/>
<dbReference type="InterPro" id="IPR017853">
    <property type="entry name" value="GH"/>
</dbReference>
<keyword evidence="15" id="KW-0624">Polysaccharide degradation</keyword>
<reference evidence="22" key="1">
    <citation type="submission" date="2020-11" db="EMBL/GenBank/DDBJ databases">
        <title>Adaptations for nitrogen fixation in a non-lichenized fungal sporocarp promotes dispersal by wood-feeding termites.</title>
        <authorList>
            <consortium name="DOE Joint Genome Institute"/>
            <person name="Koch R.A."/>
            <person name="Yoon G."/>
            <person name="Arayal U."/>
            <person name="Lail K."/>
            <person name="Amirebrahimi M."/>
            <person name="Labutti K."/>
            <person name="Lipzen A."/>
            <person name="Riley R."/>
            <person name="Barry K."/>
            <person name="Henrissat B."/>
            <person name="Grigoriev I.V."/>
            <person name="Herr J.R."/>
            <person name="Aime M.C."/>
        </authorList>
    </citation>
    <scope>NUCLEOTIDE SEQUENCE</scope>
    <source>
        <strain evidence="22">MCA 3950</strain>
    </source>
</reference>
<dbReference type="GO" id="GO:0042973">
    <property type="term" value="F:glucan endo-1,3-beta-D-glucosidase activity"/>
    <property type="evidence" value="ECO:0007669"/>
    <property type="project" value="UniProtKB-EC"/>
</dbReference>
<evidence type="ECO:0000256" key="2">
    <source>
        <dbReference type="ARBA" id="ARBA00004191"/>
    </source>
</evidence>
<protein>
    <recommendedName>
        <fullName evidence="5">glucan endo-1,3-beta-D-glucosidase</fullName>
        <ecNumber evidence="5">3.2.1.39</ecNumber>
    </recommendedName>
    <alternativeName>
        <fullName evidence="18">Endo-1,3-beta-glucanase btgC</fullName>
    </alternativeName>
    <alternativeName>
        <fullName evidence="17">Laminarinase btgC</fullName>
    </alternativeName>
</protein>
<dbReference type="SUPFAM" id="SSF51445">
    <property type="entry name" value="(Trans)glycosidases"/>
    <property type="match status" value="1"/>
</dbReference>
<dbReference type="GO" id="GO:0005886">
    <property type="term" value="C:plasma membrane"/>
    <property type="evidence" value="ECO:0007669"/>
    <property type="project" value="UniProtKB-SubCell"/>
</dbReference>
<evidence type="ECO:0000256" key="12">
    <source>
        <dbReference type="ARBA" id="ARBA00023180"/>
    </source>
</evidence>
<dbReference type="RefSeq" id="XP_043040950.1">
    <property type="nucleotide sequence ID" value="XM_043177011.1"/>
</dbReference>
<evidence type="ECO:0000256" key="4">
    <source>
        <dbReference type="ARBA" id="ARBA00008773"/>
    </source>
</evidence>
<dbReference type="PANTHER" id="PTHR16631">
    <property type="entry name" value="GLUCAN 1,3-BETA-GLUCOSIDASE"/>
    <property type="match status" value="1"/>
</dbReference>
<dbReference type="Pfam" id="PF00332">
    <property type="entry name" value="Glyco_hydro_17"/>
    <property type="match status" value="1"/>
</dbReference>
<sequence length="385" mass="41590">MADISSNSGLKRSKRSKWSIFGSVVALLGVIAIAVGVGVGVSNKTSGVSTSSGSTTSSNPGPPKLRDPNDPSTFVKNPNLKQSFYGMSYTPEGSLLPNCGNSLSAIIQDIQLMSQLTKRVRLYGADCNQSALVLEAIKQTKVDMQVFLGNYPTPDDTTTYTRQRDTIKAAIQTYGIDHIAGITVGNEYILNYLKNYGSEDPNGDVGNKGGQQLVADINDTRGMLDGLKLSKKIPVGNSDAGSYFNNLVLEAIDYGMANVHPWFAKTSIRDAASWTATFFDETNVQPAATLPNKPKMYIAETGWPSQSSDAANANDGVSDASEANLQIFLNDFVCQANTNGTGYFFFEFTDEPWKDEVYGGVEGHWGLFHANRTMKRLAIPDCPVP</sequence>
<evidence type="ECO:0000256" key="14">
    <source>
        <dbReference type="ARBA" id="ARBA00023316"/>
    </source>
</evidence>
<keyword evidence="12" id="KW-0325">Glycoprotein</keyword>
<keyword evidence="6" id="KW-1003">Cell membrane</keyword>
<evidence type="ECO:0000256" key="19">
    <source>
        <dbReference type="RuleBase" id="RU004335"/>
    </source>
</evidence>
<dbReference type="GeneID" id="66099298"/>
<dbReference type="EMBL" id="MU250531">
    <property type="protein sequence ID" value="KAG7447450.1"/>
    <property type="molecule type" value="Genomic_DNA"/>
</dbReference>
<dbReference type="GO" id="GO:0009986">
    <property type="term" value="C:cell surface"/>
    <property type="evidence" value="ECO:0007669"/>
    <property type="project" value="TreeGrafter"/>
</dbReference>
<dbReference type="InterPro" id="IPR000490">
    <property type="entry name" value="Glyco_hydro_17"/>
</dbReference>
<dbReference type="GO" id="GO:0005576">
    <property type="term" value="C:extracellular region"/>
    <property type="evidence" value="ECO:0007669"/>
    <property type="project" value="TreeGrafter"/>
</dbReference>
<feature type="transmembrane region" description="Helical" evidence="21">
    <location>
        <begin position="20"/>
        <end position="41"/>
    </location>
</feature>
<evidence type="ECO:0000256" key="17">
    <source>
        <dbReference type="ARBA" id="ARBA00042373"/>
    </source>
</evidence>
<keyword evidence="21" id="KW-0812">Transmembrane</keyword>
<accession>A0A9P7VVY2</accession>
<dbReference type="EC" id="3.2.1.39" evidence="5"/>
<evidence type="ECO:0000256" key="16">
    <source>
        <dbReference type="ARBA" id="ARBA00037649"/>
    </source>
</evidence>
<evidence type="ECO:0000256" key="7">
    <source>
        <dbReference type="ARBA" id="ARBA00022512"/>
    </source>
</evidence>
<evidence type="ECO:0000256" key="3">
    <source>
        <dbReference type="ARBA" id="ARBA00004401"/>
    </source>
</evidence>
<gene>
    <name evidence="22" type="ORF">BT62DRAFT_1004185</name>
</gene>
<evidence type="ECO:0000313" key="22">
    <source>
        <dbReference type="EMBL" id="KAG7447450.1"/>
    </source>
</evidence>
<evidence type="ECO:0000313" key="23">
    <source>
        <dbReference type="Proteomes" id="UP000812287"/>
    </source>
</evidence>
<comment type="subcellular location">
    <subcellularLocation>
        <location evidence="3">Cell membrane</location>
        <topology evidence="3">Single-pass type II membrane protein</topology>
    </subcellularLocation>
    <subcellularLocation>
        <location evidence="2">Secreted</location>
        <location evidence="2">Cell wall</location>
    </subcellularLocation>
</comment>
<evidence type="ECO:0000256" key="13">
    <source>
        <dbReference type="ARBA" id="ARBA00023277"/>
    </source>
</evidence>
<feature type="compositionally biased region" description="Low complexity" evidence="20">
    <location>
        <begin position="45"/>
        <end position="58"/>
    </location>
</feature>
<keyword evidence="11 21" id="KW-0472">Membrane</keyword>
<dbReference type="GO" id="GO:0009277">
    <property type="term" value="C:fungal-type cell wall"/>
    <property type="evidence" value="ECO:0007669"/>
    <property type="project" value="TreeGrafter"/>
</dbReference>
<evidence type="ECO:0000256" key="11">
    <source>
        <dbReference type="ARBA" id="ARBA00023136"/>
    </source>
</evidence>
<comment type="function">
    <text evidence="16">Glucanases play a role in cell expansion during growth, in cell-cell fusion during mating, and in spore release during sporulation. This enzyme may be involved in beta-glucan degradation. Active on laminarin and lichenan.</text>
</comment>
<keyword evidence="14" id="KW-0961">Cell wall biogenesis/degradation</keyword>
<comment type="catalytic activity">
    <reaction evidence="1">
        <text>Hydrolysis of (1-&gt;3)-beta-D-glucosidic linkages in (1-&gt;3)-beta-D-glucans.</text>
        <dbReference type="EC" id="3.2.1.39"/>
    </reaction>
</comment>